<feature type="domain" description="OmpR/PhoB-type" evidence="3">
    <location>
        <begin position="1"/>
        <end position="56"/>
    </location>
</feature>
<dbReference type="CDD" id="cd00383">
    <property type="entry name" value="trans_reg_C"/>
    <property type="match status" value="1"/>
</dbReference>
<dbReference type="Gene3D" id="1.10.10.10">
    <property type="entry name" value="Winged helix-like DNA-binding domain superfamily/Winged helix DNA-binding domain"/>
    <property type="match status" value="1"/>
</dbReference>
<dbReference type="SUPFAM" id="SSF46894">
    <property type="entry name" value="C-terminal effector domain of the bipartite response regulators"/>
    <property type="match status" value="1"/>
</dbReference>
<organism evidence="4 5">
    <name type="scientific">Anaerosalibacter massiliensis</name>
    <dbReference type="NCBI Taxonomy" id="1347392"/>
    <lineage>
        <taxon>Bacteria</taxon>
        <taxon>Bacillati</taxon>
        <taxon>Bacillota</taxon>
        <taxon>Tissierellia</taxon>
        <taxon>Tissierellales</taxon>
        <taxon>Sporanaerobacteraceae</taxon>
        <taxon>Anaerosalibacter</taxon>
    </lineage>
</organism>
<name>A0A9X2MH37_9FIRM</name>
<evidence type="ECO:0000259" key="3">
    <source>
        <dbReference type="PROSITE" id="PS51755"/>
    </source>
</evidence>
<comment type="caution">
    <text evidence="4">The sequence shown here is derived from an EMBL/GenBank/DDBJ whole genome shotgun (WGS) entry which is preliminary data.</text>
</comment>
<dbReference type="InterPro" id="IPR001867">
    <property type="entry name" value="OmpR/PhoB-type_DNA-bd"/>
</dbReference>
<dbReference type="InterPro" id="IPR016032">
    <property type="entry name" value="Sig_transdc_resp-reg_C-effctor"/>
</dbReference>
<proteinExistence type="predicted"/>
<evidence type="ECO:0000256" key="1">
    <source>
        <dbReference type="ARBA" id="ARBA00023125"/>
    </source>
</evidence>
<dbReference type="GO" id="GO:0003677">
    <property type="term" value="F:DNA binding"/>
    <property type="evidence" value="ECO:0007669"/>
    <property type="project" value="UniProtKB-UniRule"/>
</dbReference>
<keyword evidence="1 2" id="KW-0238">DNA-binding</keyword>
<dbReference type="AlphaFoldDB" id="A0A9X2MH37"/>
<dbReference type="GO" id="GO:0006355">
    <property type="term" value="P:regulation of DNA-templated transcription"/>
    <property type="evidence" value="ECO:0007669"/>
    <property type="project" value="InterPro"/>
</dbReference>
<keyword evidence="5" id="KW-1185">Reference proteome</keyword>
<dbReference type="InterPro" id="IPR036388">
    <property type="entry name" value="WH-like_DNA-bd_sf"/>
</dbReference>
<evidence type="ECO:0000313" key="4">
    <source>
        <dbReference type="EMBL" id="MCR2043047.1"/>
    </source>
</evidence>
<evidence type="ECO:0000313" key="5">
    <source>
        <dbReference type="Proteomes" id="UP001142078"/>
    </source>
</evidence>
<sequence>MKTKEQIYDKVWSEEYIGGDNTIMVHIRRLRKKIEDNPSNPKYTLTIKGLGYKLTIGD</sequence>
<reference evidence="4" key="1">
    <citation type="submission" date="2022-07" db="EMBL/GenBank/DDBJ databases">
        <title>Enhanced cultured diversity of the mouse gut microbiota enables custom-made synthetic communities.</title>
        <authorList>
            <person name="Afrizal A."/>
        </authorList>
    </citation>
    <scope>NUCLEOTIDE SEQUENCE</scope>
    <source>
        <strain evidence="4">DSM 29482</strain>
    </source>
</reference>
<dbReference type="PROSITE" id="PS51755">
    <property type="entry name" value="OMPR_PHOB"/>
    <property type="match status" value="1"/>
</dbReference>
<accession>A0A9X2MH37</accession>
<feature type="DNA-binding region" description="OmpR/PhoB-type" evidence="2">
    <location>
        <begin position="1"/>
        <end position="56"/>
    </location>
</feature>
<evidence type="ECO:0000256" key="2">
    <source>
        <dbReference type="PROSITE-ProRule" id="PRU01091"/>
    </source>
</evidence>
<dbReference type="EMBL" id="JANJZL010000001">
    <property type="protein sequence ID" value="MCR2043047.1"/>
    <property type="molecule type" value="Genomic_DNA"/>
</dbReference>
<dbReference type="Proteomes" id="UP001142078">
    <property type="component" value="Unassembled WGS sequence"/>
</dbReference>
<protein>
    <submittedName>
        <fullName evidence="4">Helix-turn-helix domain-containing protein</fullName>
    </submittedName>
</protein>
<dbReference type="Pfam" id="PF00486">
    <property type="entry name" value="Trans_reg_C"/>
    <property type="match status" value="1"/>
</dbReference>
<gene>
    <name evidence="4" type="ORF">NSA23_02830</name>
</gene>
<dbReference type="GO" id="GO:0000160">
    <property type="term" value="P:phosphorelay signal transduction system"/>
    <property type="evidence" value="ECO:0007669"/>
    <property type="project" value="InterPro"/>
</dbReference>